<feature type="compositionally biased region" description="Polar residues" evidence="3">
    <location>
        <begin position="501"/>
        <end position="515"/>
    </location>
</feature>
<keyword evidence="4" id="KW-0472">Membrane</keyword>
<dbReference type="InterPro" id="IPR001683">
    <property type="entry name" value="PX_dom"/>
</dbReference>
<keyword evidence="4" id="KW-1133">Transmembrane helix</keyword>
<feature type="region of interest" description="Disordered" evidence="3">
    <location>
        <begin position="491"/>
        <end position="516"/>
    </location>
</feature>
<dbReference type="InterPro" id="IPR013937">
    <property type="entry name" value="Sorting_nexin_C"/>
</dbReference>
<dbReference type="Pfam" id="PF08628">
    <property type="entry name" value="Nexin_C"/>
    <property type="match status" value="1"/>
</dbReference>
<dbReference type="InterPro" id="IPR003114">
    <property type="entry name" value="Phox_assoc"/>
</dbReference>
<comment type="subcellular location">
    <subcellularLocation>
        <location evidence="1">Cytoplasm</location>
    </subcellularLocation>
</comment>
<evidence type="ECO:0000313" key="8">
    <source>
        <dbReference type="Proteomes" id="UP000823388"/>
    </source>
</evidence>
<feature type="compositionally biased region" description="Basic residues" evidence="3">
    <location>
        <begin position="584"/>
        <end position="609"/>
    </location>
</feature>
<name>A0A8T0TZ91_PANVG</name>
<feature type="region of interest" description="Disordered" evidence="3">
    <location>
        <begin position="341"/>
        <end position="432"/>
    </location>
</feature>
<sequence>MATAVGAAGVGAPRAQTLRDLVEEGKKRAVLLLVFAFGLAFLMSLTSSSVWFNLPFATALIILFRYISLDYDLRRKSTTSTDQDISRPLVKTKSTELKKVLLTEKDEKSDWRSKVNSPPVEAAFEQFSRHLVTEWVTDLWYSRVTPDKEGPEELIAVVNTVLGEISVRARNVDLISLLTRDLVDLICNSLERYHFCQAKIGKEKFVNLPSERRDAELKMTLIAENKLHPALFSANAEYKVLRSLADGLISITVKPQDLQCTFFRCTARELLACAVLRPVMNLANPRFINERIESLALSRANKLEKGVEESMEDATTVKQRELPMPSIDEFSALIDHSSPGVELVPFHQGQSNTASDMQPSRRQNPSNLKLESTNASLIGSSHPLESTSLPSTSHIASGNGFSLHSKSSNRASPDSRGREHAQPLGISSQRTHQALAPEHLENMWTKGKNYKFENAKHNAKAPVGSDSLGLRSSGQQSVPCSTSISRRQALLSQSEEHRLIRQSTAPTYSNGTNHMPKSLSAEIAEHAGPEDFGVESESSYATEDDEITNVTGLDSPVTRVWESKSKGNATSSHIHHPLESSGSHRAKKNRSHVGKLKMSRSSSGRKRSRSNAQKPPIWQEVDRSSFSVGDDLDILNASGNDSKTDELVEDTEAENMARMFSSAYSSTFSLASTDSSYSSNYGGANVLQDSYLKLSCEVVGASIVKSGSGMFAVYSISVTDANGNSWSIKRRFRHFEELHRRLKEYAQYNLHLPPKHFLSSGLEVPVVRERCKLLDIYLKSLLQIPIVSSCIEVWDFLSVDSQTYIFTDSLSVIQMLSVSLDERSTGKNRKALNAPGALNGNLISGDQSFHGHKDNTVSKDLDFAVGDGLRSRKGNVEKNLSNSSGNMTNSVCDTTANLYQDNSGSDPEQNDYSFSIDSVNYPKKLRQSETNDTSQMLESDGFSVSPNDWVAPNLSVPLFHLVDVVFQLQDGGWIRRQAFWVAKQLLQLGMGDTFDDWLVDKIQLLRKGRIIAFAVKRVEQILWPDGIFMTKHPKRKTSPPPPGTQNNGMGNYLSDEQRLEAAHRANFVCELIIDKAPSPLVSLVGRKDYEKCAQDIYFFLQSPVCLKQLAFELLELLVLAAFPELDGTVKKWHADKQQFRAL</sequence>
<feature type="region of interest" description="Disordered" evidence="3">
    <location>
        <begin position="874"/>
        <end position="911"/>
    </location>
</feature>
<keyword evidence="4" id="KW-0812">Transmembrane</keyword>
<dbReference type="Proteomes" id="UP000823388">
    <property type="component" value="Chromosome 3N"/>
</dbReference>
<dbReference type="EMBL" id="CM029042">
    <property type="protein sequence ID" value="KAG2617231.1"/>
    <property type="molecule type" value="Genomic_DNA"/>
</dbReference>
<feature type="region of interest" description="Disordered" evidence="3">
    <location>
        <begin position="463"/>
        <end position="482"/>
    </location>
</feature>
<proteinExistence type="predicted"/>
<feature type="domain" description="PXA" evidence="6">
    <location>
        <begin position="117"/>
        <end position="300"/>
    </location>
</feature>
<feature type="transmembrane region" description="Helical" evidence="4">
    <location>
        <begin position="29"/>
        <end position="45"/>
    </location>
</feature>
<feature type="compositionally biased region" description="Polar residues" evidence="3">
    <location>
        <begin position="878"/>
        <end position="911"/>
    </location>
</feature>
<feature type="compositionally biased region" description="Polar residues" evidence="3">
    <location>
        <begin position="470"/>
        <end position="482"/>
    </location>
</feature>
<feature type="region of interest" description="Disordered" evidence="3">
    <location>
        <begin position="530"/>
        <end position="622"/>
    </location>
</feature>
<dbReference type="PROSITE" id="PS50195">
    <property type="entry name" value="PX"/>
    <property type="match status" value="1"/>
</dbReference>
<organism evidence="7 8">
    <name type="scientific">Panicum virgatum</name>
    <name type="common">Blackwell switchgrass</name>
    <dbReference type="NCBI Taxonomy" id="38727"/>
    <lineage>
        <taxon>Eukaryota</taxon>
        <taxon>Viridiplantae</taxon>
        <taxon>Streptophyta</taxon>
        <taxon>Embryophyta</taxon>
        <taxon>Tracheophyta</taxon>
        <taxon>Spermatophyta</taxon>
        <taxon>Magnoliopsida</taxon>
        <taxon>Liliopsida</taxon>
        <taxon>Poales</taxon>
        <taxon>Poaceae</taxon>
        <taxon>PACMAD clade</taxon>
        <taxon>Panicoideae</taxon>
        <taxon>Panicodae</taxon>
        <taxon>Paniceae</taxon>
        <taxon>Panicinae</taxon>
        <taxon>Panicum</taxon>
        <taxon>Panicum sect. Hiantes</taxon>
    </lineage>
</organism>
<dbReference type="AlphaFoldDB" id="A0A8T0TZ91"/>
<feature type="compositionally biased region" description="Polar residues" evidence="3">
    <location>
        <begin position="348"/>
        <end position="412"/>
    </location>
</feature>
<dbReference type="Gene3D" id="3.30.1520.10">
    <property type="entry name" value="Phox-like domain"/>
    <property type="match status" value="1"/>
</dbReference>
<comment type="caution">
    <text evidence="7">The sequence shown here is derived from an EMBL/GenBank/DDBJ whole genome shotgun (WGS) entry which is preliminary data.</text>
</comment>
<dbReference type="SMART" id="SM00312">
    <property type="entry name" value="PX"/>
    <property type="match status" value="1"/>
</dbReference>
<accession>A0A8T0TZ91</accession>
<dbReference type="GO" id="GO:0016020">
    <property type="term" value="C:membrane"/>
    <property type="evidence" value="ECO:0007669"/>
    <property type="project" value="UniProtKB-ARBA"/>
</dbReference>
<evidence type="ECO:0000313" key="7">
    <source>
        <dbReference type="EMBL" id="KAG2617231.1"/>
    </source>
</evidence>
<dbReference type="SMART" id="SM00313">
    <property type="entry name" value="PXA"/>
    <property type="match status" value="1"/>
</dbReference>
<protein>
    <submittedName>
        <fullName evidence="7">Uncharacterized protein</fullName>
    </submittedName>
</protein>
<reference evidence="7" key="1">
    <citation type="submission" date="2020-05" db="EMBL/GenBank/DDBJ databases">
        <title>WGS assembly of Panicum virgatum.</title>
        <authorList>
            <person name="Lovell J.T."/>
            <person name="Jenkins J."/>
            <person name="Shu S."/>
            <person name="Juenger T.E."/>
            <person name="Schmutz J."/>
        </authorList>
    </citation>
    <scope>NUCLEOTIDE SEQUENCE</scope>
    <source>
        <strain evidence="7">AP13</strain>
    </source>
</reference>
<gene>
    <name evidence="7" type="ORF">PVAP13_3NG179279</name>
</gene>
<dbReference type="PANTHER" id="PTHR22999:SF28">
    <property type="entry name" value="PHOX (PX) DOMAIN-CONTAINING PROTEIN"/>
    <property type="match status" value="1"/>
</dbReference>
<dbReference type="SUPFAM" id="SSF64268">
    <property type="entry name" value="PX domain"/>
    <property type="match status" value="1"/>
</dbReference>
<evidence type="ECO:0000256" key="1">
    <source>
        <dbReference type="ARBA" id="ARBA00004496"/>
    </source>
</evidence>
<dbReference type="PROSITE" id="PS51207">
    <property type="entry name" value="PXA"/>
    <property type="match status" value="1"/>
</dbReference>
<evidence type="ECO:0000256" key="3">
    <source>
        <dbReference type="SAM" id="MobiDB-lite"/>
    </source>
</evidence>
<evidence type="ECO:0000256" key="2">
    <source>
        <dbReference type="ARBA" id="ARBA00022490"/>
    </source>
</evidence>
<dbReference type="OrthoDB" id="120967at2759"/>
<dbReference type="PANTHER" id="PTHR22999">
    <property type="entry name" value="PX SERINE/THREONINE KINASE PXK"/>
    <property type="match status" value="1"/>
</dbReference>
<evidence type="ECO:0000259" key="6">
    <source>
        <dbReference type="PROSITE" id="PS51207"/>
    </source>
</evidence>
<evidence type="ECO:0000259" key="5">
    <source>
        <dbReference type="PROSITE" id="PS50195"/>
    </source>
</evidence>
<dbReference type="InterPro" id="IPR036871">
    <property type="entry name" value="PX_dom_sf"/>
</dbReference>
<dbReference type="GO" id="GO:0035091">
    <property type="term" value="F:phosphatidylinositol binding"/>
    <property type="evidence" value="ECO:0007669"/>
    <property type="project" value="InterPro"/>
</dbReference>
<keyword evidence="2" id="KW-0963">Cytoplasm</keyword>
<evidence type="ECO:0000256" key="4">
    <source>
        <dbReference type="SAM" id="Phobius"/>
    </source>
</evidence>
<keyword evidence="8" id="KW-1185">Reference proteome</keyword>
<dbReference type="InterPro" id="IPR051837">
    <property type="entry name" value="SortingNexin/PXDomain-PKLike"/>
</dbReference>
<dbReference type="GO" id="GO:0005768">
    <property type="term" value="C:endosome"/>
    <property type="evidence" value="ECO:0007669"/>
    <property type="project" value="UniProtKB-ARBA"/>
</dbReference>
<dbReference type="Pfam" id="PF02194">
    <property type="entry name" value="PXA"/>
    <property type="match status" value="1"/>
</dbReference>
<dbReference type="Pfam" id="PF00787">
    <property type="entry name" value="PX"/>
    <property type="match status" value="1"/>
</dbReference>
<feature type="region of interest" description="Disordered" evidence="3">
    <location>
        <begin position="1032"/>
        <end position="1051"/>
    </location>
</feature>
<feature type="domain" description="PX" evidence="5">
    <location>
        <begin position="692"/>
        <end position="804"/>
    </location>
</feature>